<accession>A0AAD7DK43</accession>
<proteinExistence type="predicted"/>
<sequence length="365" mass="41614">MSYPTVSARNSINAQFQKAATLSETVAVYVECAQVNILDADLHRASYLKAEYAFGKPQFTLAVLVALVRDLPKCYHRGSVLYELLDVFISDVTFTALAEHLQTKTHDEFTHGALVPIPFSAFVRIYYQDKTKLQSFVDTILADVFDEDINYQSRNRLLPLRLLRAGSIQMLRDSKIHRDYLLQLMTVIRCKTETLASNAIGQKRKGIKDQQRDTKRAKTSDAPPVKPKVIQHQQRAEEEYVKRKIKRESKAKKASLTYIVNELRIGLPLSDEMVLRAVTSDQTLRTLLTQAGVYHESEIPDHLPAKELKIYLGAALLLELKLGEIKDWLHHIFRPVVEELKQTPGRGDYEMNRARLAAVRITQAK</sequence>
<gene>
    <name evidence="2" type="ORF">B0H17DRAFT_1200667</name>
</gene>
<protein>
    <submittedName>
        <fullName evidence="2">Uncharacterized protein</fullName>
    </submittedName>
</protein>
<dbReference type="AlphaFoldDB" id="A0AAD7DK43"/>
<name>A0AAD7DK43_MYCRO</name>
<dbReference type="EMBL" id="JARKIE010000054">
    <property type="protein sequence ID" value="KAJ7692082.1"/>
    <property type="molecule type" value="Genomic_DNA"/>
</dbReference>
<evidence type="ECO:0000256" key="1">
    <source>
        <dbReference type="SAM" id="MobiDB-lite"/>
    </source>
</evidence>
<keyword evidence="3" id="KW-1185">Reference proteome</keyword>
<evidence type="ECO:0000313" key="3">
    <source>
        <dbReference type="Proteomes" id="UP001221757"/>
    </source>
</evidence>
<feature type="compositionally biased region" description="Basic and acidic residues" evidence="1">
    <location>
        <begin position="207"/>
        <end position="219"/>
    </location>
</feature>
<feature type="region of interest" description="Disordered" evidence="1">
    <location>
        <begin position="201"/>
        <end position="233"/>
    </location>
</feature>
<organism evidence="2 3">
    <name type="scientific">Mycena rosella</name>
    <name type="common">Pink bonnet</name>
    <name type="synonym">Agaricus rosellus</name>
    <dbReference type="NCBI Taxonomy" id="1033263"/>
    <lineage>
        <taxon>Eukaryota</taxon>
        <taxon>Fungi</taxon>
        <taxon>Dikarya</taxon>
        <taxon>Basidiomycota</taxon>
        <taxon>Agaricomycotina</taxon>
        <taxon>Agaricomycetes</taxon>
        <taxon>Agaricomycetidae</taxon>
        <taxon>Agaricales</taxon>
        <taxon>Marasmiineae</taxon>
        <taxon>Mycenaceae</taxon>
        <taxon>Mycena</taxon>
    </lineage>
</organism>
<comment type="caution">
    <text evidence="2">The sequence shown here is derived from an EMBL/GenBank/DDBJ whole genome shotgun (WGS) entry which is preliminary data.</text>
</comment>
<evidence type="ECO:0000313" key="2">
    <source>
        <dbReference type="EMBL" id="KAJ7692082.1"/>
    </source>
</evidence>
<reference evidence="2" key="1">
    <citation type="submission" date="2023-03" db="EMBL/GenBank/DDBJ databases">
        <title>Massive genome expansion in bonnet fungi (Mycena s.s.) driven by repeated elements and novel gene families across ecological guilds.</title>
        <authorList>
            <consortium name="Lawrence Berkeley National Laboratory"/>
            <person name="Harder C.B."/>
            <person name="Miyauchi S."/>
            <person name="Viragh M."/>
            <person name="Kuo A."/>
            <person name="Thoen E."/>
            <person name="Andreopoulos B."/>
            <person name="Lu D."/>
            <person name="Skrede I."/>
            <person name="Drula E."/>
            <person name="Henrissat B."/>
            <person name="Morin E."/>
            <person name="Kohler A."/>
            <person name="Barry K."/>
            <person name="LaButti K."/>
            <person name="Morin E."/>
            <person name="Salamov A."/>
            <person name="Lipzen A."/>
            <person name="Mereny Z."/>
            <person name="Hegedus B."/>
            <person name="Baldrian P."/>
            <person name="Stursova M."/>
            <person name="Weitz H."/>
            <person name="Taylor A."/>
            <person name="Grigoriev I.V."/>
            <person name="Nagy L.G."/>
            <person name="Martin F."/>
            <person name="Kauserud H."/>
        </authorList>
    </citation>
    <scope>NUCLEOTIDE SEQUENCE</scope>
    <source>
        <strain evidence="2">CBHHK067</strain>
    </source>
</reference>
<dbReference type="Proteomes" id="UP001221757">
    <property type="component" value="Unassembled WGS sequence"/>
</dbReference>